<gene>
    <name evidence="2" type="ORF">H3963_08250</name>
</gene>
<keyword evidence="1" id="KW-1133">Transmembrane helix</keyword>
<dbReference type="AlphaFoldDB" id="A0A8X8G652"/>
<protein>
    <submittedName>
        <fullName evidence="2">Uncharacterized protein</fullName>
    </submittedName>
</protein>
<dbReference type="EMBL" id="JACGQI010000013">
    <property type="protein sequence ID" value="MBF2230415.1"/>
    <property type="molecule type" value="Genomic_DNA"/>
</dbReference>
<name>A0A8X8G652_STAEP</name>
<evidence type="ECO:0000256" key="1">
    <source>
        <dbReference type="SAM" id="Phobius"/>
    </source>
</evidence>
<feature type="transmembrane region" description="Helical" evidence="1">
    <location>
        <begin position="79"/>
        <end position="104"/>
    </location>
</feature>
<feature type="transmembrane region" description="Helical" evidence="1">
    <location>
        <begin position="51"/>
        <end position="67"/>
    </location>
</feature>
<comment type="caution">
    <text evidence="2">The sequence shown here is derived from an EMBL/GenBank/DDBJ whole genome shotgun (WGS) entry which is preliminary data.</text>
</comment>
<evidence type="ECO:0000313" key="3">
    <source>
        <dbReference type="Proteomes" id="UP000648077"/>
    </source>
</evidence>
<keyword evidence="1" id="KW-0472">Membrane</keyword>
<organism evidence="2 3">
    <name type="scientific">Staphylococcus epidermidis</name>
    <dbReference type="NCBI Taxonomy" id="1282"/>
    <lineage>
        <taxon>Bacteria</taxon>
        <taxon>Bacillati</taxon>
        <taxon>Bacillota</taxon>
        <taxon>Bacilli</taxon>
        <taxon>Bacillales</taxon>
        <taxon>Staphylococcaceae</taxon>
        <taxon>Staphylococcus</taxon>
    </lineage>
</organism>
<dbReference type="Proteomes" id="UP000648077">
    <property type="component" value="Unassembled WGS sequence"/>
</dbReference>
<accession>A0A8X8G652</accession>
<reference evidence="2" key="1">
    <citation type="submission" date="2020-08" db="EMBL/GenBank/DDBJ databases">
        <title>Changes in the skin microbiome associated with squamous cell carcinoma in transplant recipients.</title>
        <authorList>
            <person name="Zaugg J."/>
            <person name="Krueger A."/>
            <person name="Lachner N."/>
        </authorList>
    </citation>
    <scope>NUCLEOTIDE SEQUENCE</scope>
    <source>
        <strain evidence="2">R5988</strain>
    </source>
</reference>
<proteinExistence type="predicted"/>
<evidence type="ECO:0000313" key="2">
    <source>
        <dbReference type="EMBL" id="MBF2230415.1"/>
    </source>
</evidence>
<feature type="transmembrane region" description="Helical" evidence="1">
    <location>
        <begin position="133"/>
        <end position="155"/>
    </location>
</feature>
<keyword evidence="1" id="KW-0812">Transmembrane</keyword>
<dbReference type="RefSeq" id="WP_142925665.1">
    <property type="nucleotide sequence ID" value="NZ_CP064467.1"/>
</dbReference>
<sequence length="197" mass="23024">MLKKENEIQKNIINTYIDTSSNENKVSEKDSWYLKVLVPDDLYDPKLTGRFNLIGIILIVFIYISMIELISSKFNNSSFLFSITSIVITTIFVNYLSSIYKFFIQYQRIKNFNKSKSLFDIEFNKNYKEDLSYVRLTITFFIIMGNLALFIYTLVYGSDSNRDINIKDSKVNITCNENKNHCNLESKSNIKITPSKD</sequence>